<evidence type="ECO:0000256" key="7">
    <source>
        <dbReference type="HAMAP-Rule" id="MF_00022"/>
    </source>
</evidence>
<comment type="subunit">
    <text evidence="7">Monomer.</text>
</comment>
<feature type="domain" description="Glutamyl/glutaminyl-tRNA synthetase class Ib catalytic" evidence="8">
    <location>
        <begin position="6"/>
        <end position="319"/>
    </location>
</feature>
<comment type="subcellular location">
    <subcellularLocation>
        <location evidence="7">Cytoplasm</location>
    </subcellularLocation>
</comment>
<dbReference type="GO" id="GO:0005829">
    <property type="term" value="C:cytosol"/>
    <property type="evidence" value="ECO:0007669"/>
    <property type="project" value="TreeGrafter"/>
</dbReference>
<dbReference type="InterPro" id="IPR008925">
    <property type="entry name" value="aa_tRNA-synth_I_cd-bd_sf"/>
</dbReference>
<evidence type="ECO:0000259" key="9">
    <source>
        <dbReference type="Pfam" id="PF19269"/>
    </source>
</evidence>
<dbReference type="Gene3D" id="3.40.50.620">
    <property type="entry name" value="HUPs"/>
    <property type="match status" value="1"/>
</dbReference>
<dbReference type="AlphaFoldDB" id="A0A557RHC9"/>
<reference evidence="10 11" key="1">
    <citation type="submission" date="2019-07" db="EMBL/GenBank/DDBJ databases">
        <title>Reclasification of Spiribacter aquaticus.</title>
        <authorList>
            <person name="Leon M.J."/>
            <person name="Sanchez-Porro C."/>
            <person name="Ventosa A."/>
        </authorList>
    </citation>
    <scope>NUCLEOTIDE SEQUENCE [LARGE SCALE GENOMIC DNA]</scope>
    <source>
        <strain evidence="10 11">SP30</strain>
    </source>
</reference>
<evidence type="ECO:0000256" key="2">
    <source>
        <dbReference type="ARBA" id="ARBA00022598"/>
    </source>
</evidence>
<feature type="short sequence motif" description="'HIGH' region" evidence="7">
    <location>
        <begin position="12"/>
        <end position="22"/>
    </location>
</feature>
<dbReference type="InterPro" id="IPR000924">
    <property type="entry name" value="Glu/Gln-tRNA-synth"/>
</dbReference>
<dbReference type="PROSITE" id="PS00178">
    <property type="entry name" value="AA_TRNA_LIGASE_I"/>
    <property type="match status" value="1"/>
</dbReference>
<keyword evidence="4 7" id="KW-0067">ATP-binding</keyword>
<evidence type="ECO:0000259" key="8">
    <source>
        <dbReference type="Pfam" id="PF00749"/>
    </source>
</evidence>
<evidence type="ECO:0000256" key="5">
    <source>
        <dbReference type="ARBA" id="ARBA00022917"/>
    </source>
</evidence>
<dbReference type="EC" id="6.1.1.17" evidence="7"/>
<keyword evidence="11" id="KW-1185">Reference proteome</keyword>
<dbReference type="Pfam" id="PF19269">
    <property type="entry name" value="Anticodon_2"/>
    <property type="match status" value="1"/>
</dbReference>
<evidence type="ECO:0000313" key="11">
    <source>
        <dbReference type="Proteomes" id="UP000316688"/>
    </source>
</evidence>
<evidence type="ECO:0000256" key="4">
    <source>
        <dbReference type="ARBA" id="ARBA00022840"/>
    </source>
</evidence>
<protein>
    <recommendedName>
        <fullName evidence="7">Glutamate--tRNA ligase</fullName>
        <ecNumber evidence="7">6.1.1.17</ecNumber>
    </recommendedName>
    <alternativeName>
        <fullName evidence="7">Glutamyl-tRNA synthetase</fullName>
        <shortName evidence="7">GluRS</shortName>
    </alternativeName>
</protein>
<dbReference type="HAMAP" id="MF_00022">
    <property type="entry name" value="Glu_tRNA_synth_type1"/>
    <property type="match status" value="1"/>
</dbReference>
<accession>A0A557RHC9</accession>
<gene>
    <name evidence="7" type="primary">gltX</name>
    <name evidence="10" type="ORF">FPL11_07770</name>
</gene>
<comment type="catalytic activity">
    <reaction evidence="7">
        <text>tRNA(Glu) + L-glutamate + ATP = L-glutamyl-tRNA(Glu) + AMP + diphosphate</text>
        <dbReference type="Rhea" id="RHEA:23540"/>
        <dbReference type="Rhea" id="RHEA-COMP:9663"/>
        <dbReference type="Rhea" id="RHEA-COMP:9680"/>
        <dbReference type="ChEBI" id="CHEBI:29985"/>
        <dbReference type="ChEBI" id="CHEBI:30616"/>
        <dbReference type="ChEBI" id="CHEBI:33019"/>
        <dbReference type="ChEBI" id="CHEBI:78442"/>
        <dbReference type="ChEBI" id="CHEBI:78520"/>
        <dbReference type="ChEBI" id="CHEBI:456215"/>
        <dbReference type="EC" id="6.1.1.17"/>
    </reaction>
</comment>
<keyword evidence="3 7" id="KW-0547">Nucleotide-binding</keyword>
<dbReference type="NCBIfam" id="TIGR00464">
    <property type="entry name" value="gltX_bact"/>
    <property type="match status" value="1"/>
</dbReference>
<dbReference type="GO" id="GO:0000049">
    <property type="term" value="F:tRNA binding"/>
    <property type="evidence" value="ECO:0007669"/>
    <property type="project" value="InterPro"/>
</dbReference>
<dbReference type="PANTHER" id="PTHR43311:SF2">
    <property type="entry name" value="GLUTAMATE--TRNA LIGASE, MITOCHONDRIAL-RELATED"/>
    <property type="match status" value="1"/>
</dbReference>
<organism evidence="10 11">
    <name type="scientific">Spiribacter aquaticus</name>
    <dbReference type="NCBI Taxonomy" id="1935996"/>
    <lineage>
        <taxon>Bacteria</taxon>
        <taxon>Pseudomonadati</taxon>
        <taxon>Pseudomonadota</taxon>
        <taxon>Gammaproteobacteria</taxon>
        <taxon>Chromatiales</taxon>
        <taxon>Ectothiorhodospiraceae</taxon>
        <taxon>Spiribacter</taxon>
    </lineage>
</organism>
<keyword evidence="6 7" id="KW-0030">Aminoacyl-tRNA synthetase</keyword>
<keyword evidence="7" id="KW-0963">Cytoplasm</keyword>
<keyword evidence="2 7" id="KW-0436">Ligase</keyword>
<dbReference type="InterPro" id="IPR001412">
    <property type="entry name" value="aa-tRNA-synth_I_CS"/>
</dbReference>
<feature type="binding site" evidence="7">
    <location>
        <position position="255"/>
    </location>
    <ligand>
        <name>ATP</name>
        <dbReference type="ChEBI" id="CHEBI:30616"/>
    </ligand>
</feature>
<dbReference type="GO" id="GO:0004818">
    <property type="term" value="F:glutamate-tRNA ligase activity"/>
    <property type="evidence" value="ECO:0007669"/>
    <property type="project" value="UniProtKB-UniRule"/>
</dbReference>
<feature type="short sequence motif" description="'KMSKS' region" evidence="7">
    <location>
        <begin position="252"/>
        <end position="256"/>
    </location>
</feature>
<name>A0A557RHC9_9GAMM</name>
<dbReference type="GO" id="GO:0005524">
    <property type="term" value="F:ATP binding"/>
    <property type="evidence" value="ECO:0007669"/>
    <property type="project" value="UniProtKB-UniRule"/>
</dbReference>
<dbReference type="Pfam" id="PF00749">
    <property type="entry name" value="tRNA-synt_1c"/>
    <property type="match status" value="1"/>
</dbReference>
<dbReference type="Gene3D" id="1.10.10.350">
    <property type="match status" value="1"/>
</dbReference>
<comment type="function">
    <text evidence="7">Catalyzes the attachment of glutamate to tRNA(Glu) in a two-step reaction: glutamate is first activated by ATP to form Glu-AMP and then transferred to the acceptor end of tRNA(Glu).</text>
</comment>
<feature type="domain" description="Aminoacyl-tRNA synthetase class I anticodon-binding" evidence="9">
    <location>
        <begin position="333"/>
        <end position="464"/>
    </location>
</feature>
<dbReference type="InterPro" id="IPR045462">
    <property type="entry name" value="aa-tRNA-synth_I_cd-bd"/>
</dbReference>
<dbReference type="PANTHER" id="PTHR43311">
    <property type="entry name" value="GLUTAMATE--TRNA LIGASE"/>
    <property type="match status" value="1"/>
</dbReference>
<proteinExistence type="inferred from homology"/>
<evidence type="ECO:0000256" key="3">
    <source>
        <dbReference type="ARBA" id="ARBA00022741"/>
    </source>
</evidence>
<comment type="similarity">
    <text evidence="1 7">Belongs to the class-I aminoacyl-tRNA synthetase family. Glutamate--tRNA ligase type 1 subfamily.</text>
</comment>
<evidence type="ECO:0000256" key="1">
    <source>
        <dbReference type="ARBA" id="ARBA00007894"/>
    </source>
</evidence>
<dbReference type="PRINTS" id="PR00987">
    <property type="entry name" value="TRNASYNTHGLU"/>
</dbReference>
<dbReference type="InterPro" id="IPR049940">
    <property type="entry name" value="GluQ/Sye"/>
</dbReference>
<dbReference type="SUPFAM" id="SSF52374">
    <property type="entry name" value="Nucleotidylyl transferase"/>
    <property type="match status" value="1"/>
</dbReference>
<dbReference type="SUPFAM" id="SSF48163">
    <property type="entry name" value="An anticodon-binding domain of class I aminoacyl-tRNA synthetases"/>
    <property type="match status" value="1"/>
</dbReference>
<keyword evidence="5 7" id="KW-0648">Protein biosynthesis</keyword>
<sequence length="476" mass="51890">MDHQAVRTRFAPSPSGQLHVGNLRTALFNWLLARHHRGAFVLRIEDSDAARSDAERIERLQGDLEWLGLGWDVGPGVDSPVAWQQSRRTDLHAEAAGRLRHMDAAYYCFCSTERLAALRERQKKAGHPPRYDGCCAGLDPVRSAERVAAGESAVLRLRMPAEGSLRFIDAVRGEQSFQAADLDDPIIQRADGSAAFLFANALDDALMGITHVLRGEDHLSNTPRQIVLLERLGQSVPVYGHLSLVVDDQGAPLSKRRGAPGVGTLRDEGVEPAAIANYLARLGNPAPADGLEPLDTLAADFDVTRLSRRPVRFDRRQLDYWQSLAMAAAPVARLRPALRVDCVPGDRVAAFIRLVQPNLRRADELNDWALRLFSRQSVLNGALEARLRPSGAAFFETLAGLLESAATADWKPLRAELEAATGRRGGALMKPLRQALTGLDHGPALGDIIHLMPADIRRLRLQQAAAIAAPGADTDA</sequence>
<comment type="caution">
    <text evidence="7">Lacks conserved residue(s) required for the propagation of feature annotation.</text>
</comment>
<dbReference type="InterPro" id="IPR004527">
    <property type="entry name" value="Glu-tRNA-ligase_bac/mito"/>
</dbReference>
<dbReference type="InterPro" id="IPR020751">
    <property type="entry name" value="aa-tRNA-synth_I_codon-bd_sub2"/>
</dbReference>
<dbReference type="Proteomes" id="UP000316688">
    <property type="component" value="Unassembled WGS sequence"/>
</dbReference>
<evidence type="ECO:0000313" key="10">
    <source>
        <dbReference type="EMBL" id="TVO64538.1"/>
    </source>
</evidence>
<evidence type="ECO:0000256" key="6">
    <source>
        <dbReference type="ARBA" id="ARBA00023146"/>
    </source>
</evidence>
<dbReference type="InterPro" id="IPR014729">
    <property type="entry name" value="Rossmann-like_a/b/a_fold"/>
</dbReference>
<comment type="caution">
    <text evidence="10">The sequence shown here is derived from an EMBL/GenBank/DDBJ whole genome shotgun (WGS) entry which is preliminary data.</text>
</comment>
<dbReference type="GO" id="GO:0006424">
    <property type="term" value="P:glutamyl-tRNA aminoacylation"/>
    <property type="evidence" value="ECO:0007669"/>
    <property type="project" value="UniProtKB-UniRule"/>
</dbReference>
<dbReference type="InterPro" id="IPR020058">
    <property type="entry name" value="Glu/Gln-tRNA-synth_Ib_cat-dom"/>
</dbReference>
<dbReference type="EMBL" id="VMKP01000003">
    <property type="protein sequence ID" value="TVO64538.1"/>
    <property type="molecule type" value="Genomic_DNA"/>
</dbReference>
<dbReference type="RefSeq" id="WP_144348104.1">
    <property type="nucleotide sequence ID" value="NZ_VMKP01000003.1"/>
</dbReference>